<evidence type="ECO:0000313" key="3">
    <source>
        <dbReference type="Proteomes" id="UP001151234"/>
    </source>
</evidence>
<keyword evidence="1" id="KW-1133">Transmembrane helix</keyword>
<dbReference type="EMBL" id="JAPJZI010000001">
    <property type="protein sequence ID" value="MDA5398116.1"/>
    <property type="molecule type" value="Genomic_DNA"/>
</dbReference>
<keyword evidence="1" id="KW-0472">Membrane</keyword>
<comment type="caution">
    <text evidence="2">The sequence shown here is derived from an EMBL/GenBank/DDBJ whole genome shotgun (WGS) entry which is preliminary data.</text>
</comment>
<protein>
    <recommendedName>
        <fullName evidence="4">Major facilitator superfamily (MFS) profile domain-containing protein</fullName>
    </recommendedName>
</protein>
<feature type="transmembrane region" description="Helical" evidence="1">
    <location>
        <begin position="12"/>
        <end position="35"/>
    </location>
</feature>
<organism evidence="2 3">
    <name type="scientific">Hoeflea prorocentri</name>
    <dbReference type="NCBI Taxonomy" id="1922333"/>
    <lineage>
        <taxon>Bacteria</taxon>
        <taxon>Pseudomonadati</taxon>
        <taxon>Pseudomonadota</taxon>
        <taxon>Alphaproteobacteria</taxon>
        <taxon>Hyphomicrobiales</taxon>
        <taxon>Rhizobiaceae</taxon>
        <taxon>Hoeflea</taxon>
    </lineage>
</organism>
<evidence type="ECO:0000313" key="2">
    <source>
        <dbReference type="EMBL" id="MDA5398116.1"/>
    </source>
</evidence>
<keyword evidence="3" id="KW-1185">Reference proteome</keyword>
<dbReference type="InterPro" id="IPR036259">
    <property type="entry name" value="MFS_trans_sf"/>
</dbReference>
<feature type="transmembrane region" description="Helical" evidence="1">
    <location>
        <begin position="47"/>
        <end position="66"/>
    </location>
</feature>
<dbReference type="AlphaFoldDB" id="A0A9X3UK49"/>
<proteinExistence type="predicted"/>
<keyword evidence="1" id="KW-0812">Transmembrane</keyword>
<dbReference type="Proteomes" id="UP001151234">
    <property type="component" value="Unassembled WGS sequence"/>
</dbReference>
<evidence type="ECO:0000256" key="1">
    <source>
        <dbReference type="SAM" id="Phobius"/>
    </source>
</evidence>
<reference evidence="2" key="1">
    <citation type="submission" date="2022-11" db="EMBL/GenBank/DDBJ databases">
        <title>Draft genome sequence of Hoeflea poritis E7-10 and Hoeflea prorocentri PM5-8, separated from scleractinian coral Porites lutea and marine dinoflagellate.</title>
        <authorList>
            <person name="Zhang G."/>
            <person name="Wei Q."/>
            <person name="Cai L."/>
        </authorList>
    </citation>
    <scope>NUCLEOTIDE SEQUENCE</scope>
    <source>
        <strain evidence="2">PM5-8</strain>
    </source>
</reference>
<gene>
    <name evidence="2" type="ORF">OQ273_05970</name>
</gene>
<name>A0A9X3UK49_9HYPH</name>
<accession>A0A9X3UK49</accession>
<dbReference type="RefSeq" id="WP_267989555.1">
    <property type="nucleotide sequence ID" value="NZ_JAPJZI010000001.1"/>
</dbReference>
<evidence type="ECO:0008006" key="4">
    <source>
        <dbReference type="Google" id="ProtNLM"/>
    </source>
</evidence>
<dbReference type="SUPFAM" id="SSF103473">
    <property type="entry name" value="MFS general substrate transporter"/>
    <property type="match status" value="1"/>
</dbReference>
<sequence>MLSIDDDNRKWWLLTAMAGGLGLILFDETVVCVALPVIRDELGMPEIAFHWAVKSYLLVFAFLLPIDGKPS</sequence>